<reference evidence="3 4" key="1">
    <citation type="submission" date="2023-08" db="EMBL/GenBank/DDBJ databases">
        <title>Black Yeasts Isolated from many extreme environments.</title>
        <authorList>
            <person name="Coleine C."/>
            <person name="Stajich J.E."/>
            <person name="Selbmann L."/>
        </authorList>
    </citation>
    <scope>NUCLEOTIDE SEQUENCE [LARGE SCALE GENOMIC DNA]</scope>
    <source>
        <strain evidence="3 4">CCFEE 5935</strain>
    </source>
</reference>
<dbReference type="AlphaFoldDB" id="A0AAV9NXQ1"/>
<sequence length="667" mass="72947">MSETTYRPIDSDADCEDATTAREHEARSHTPETLDPKEDASSQHLDSTSTPRPCKRPTSSGSIWTALLDFCLVLPPIYFLVFAFLVYSRDQTPVDTTDEDNALLQAAALGPTLFPIAFAAIIGSFLNAVAAWRIERGASVATLEQLLGSKTVFSAVTLPAKLQVFTFLGPLLIALWAISPIGGQASRRIVDTGLQYRTSSINASYLDTNKPYDLWRNSGKPSDFARNSAAYVTALLNAGTLKHRRWDTFRNIKIPMIEYLDTRDGSGGGHEFQNVPTEGTIAWSSLIGVPHARVQTLPNSTVVPSILPANADTSFNLESSYLNADCSDPRLYDVNFYSGKPWIKLTNSSYPEGITLLKNPGESTQLGLEKHSRNSTGPRIVHFQSIGGNGMTYARCALTTTYVESKVQCDGTACSVTAMRRSLNPWTPSHLTLLDFSNPGYQEGDRDFFINWLEATPGSRSSTWASPSDIYFSMPDNPFTVEEDVSAFSPDIADLDKQAFQLRFAQLLNTAYIAGVSPRGATGVFNPGYTLAPANVGQAYPVAEDATRYAQAIVQHSRTVLRCHYGWFAVLVLSSLLMLAAAIAAMTFNLLRQGPDILTSFSSLLRDNCHIDLQGLGSMADGLELSRAWARERVALGDVAPEKEVGHIAITRVNSGMTRLMKGRMYD</sequence>
<feature type="transmembrane region" description="Helical" evidence="2">
    <location>
        <begin position="107"/>
        <end position="132"/>
    </location>
</feature>
<dbReference type="EMBL" id="JAVRRT010000018">
    <property type="protein sequence ID" value="KAK5164788.1"/>
    <property type="molecule type" value="Genomic_DNA"/>
</dbReference>
<keyword evidence="2" id="KW-0812">Transmembrane</keyword>
<keyword evidence="2" id="KW-0472">Membrane</keyword>
<accession>A0AAV9NXQ1</accession>
<feature type="compositionally biased region" description="Basic and acidic residues" evidence="1">
    <location>
        <begin position="19"/>
        <end position="41"/>
    </location>
</feature>
<keyword evidence="2" id="KW-1133">Transmembrane helix</keyword>
<proteinExistence type="predicted"/>
<keyword evidence="4" id="KW-1185">Reference proteome</keyword>
<feature type="transmembrane region" description="Helical" evidence="2">
    <location>
        <begin position="62"/>
        <end position="87"/>
    </location>
</feature>
<dbReference type="GeneID" id="89930783"/>
<protein>
    <submittedName>
        <fullName evidence="3">Uncharacterized protein</fullName>
    </submittedName>
</protein>
<feature type="region of interest" description="Disordered" evidence="1">
    <location>
        <begin position="1"/>
        <end position="57"/>
    </location>
</feature>
<evidence type="ECO:0000256" key="1">
    <source>
        <dbReference type="SAM" id="MobiDB-lite"/>
    </source>
</evidence>
<evidence type="ECO:0000256" key="2">
    <source>
        <dbReference type="SAM" id="Phobius"/>
    </source>
</evidence>
<evidence type="ECO:0000313" key="3">
    <source>
        <dbReference type="EMBL" id="KAK5164788.1"/>
    </source>
</evidence>
<comment type="caution">
    <text evidence="3">The sequence shown here is derived from an EMBL/GenBank/DDBJ whole genome shotgun (WGS) entry which is preliminary data.</text>
</comment>
<feature type="compositionally biased region" description="Polar residues" evidence="1">
    <location>
        <begin position="42"/>
        <end position="57"/>
    </location>
</feature>
<gene>
    <name evidence="3" type="ORF">LTR77_009452</name>
</gene>
<evidence type="ECO:0000313" key="4">
    <source>
        <dbReference type="Proteomes" id="UP001337655"/>
    </source>
</evidence>
<feature type="transmembrane region" description="Helical" evidence="2">
    <location>
        <begin position="565"/>
        <end position="591"/>
    </location>
</feature>
<name>A0AAV9NXQ1_9PEZI</name>
<dbReference type="RefSeq" id="XP_064654984.1">
    <property type="nucleotide sequence ID" value="XM_064806679.1"/>
</dbReference>
<dbReference type="Proteomes" id="UP001337655">
    <property type="component" value="Unassembled WGS sequence"/>
</dbReference>
<organism evidence="3 4">
    <name type="scientific">Saxophila tyrrhenica</name>
    <dbReference type="NCBI Taxonomy" id="1690608"/>
    <lineage>
        <taxon>Eukaryota</taxon>
        <taxon>Fungi</taxon>
        <taxon>Dikarya</taxon>
        <taxon>Ascomycota</taxon>
        <taxon>Pezizomycotina</taxon>
        <taxon>Dothideomycetes</taxon>
        <taxon>Dothideomycetidae</taxon>
        <taxon>Mycosphaerellales</taxon>
        <taxon>Extremaceae</taxon>
        <taxon>Saxophila</taxon>
    </lineage>
</organism>